<dbReference type="InterPro" id="IPR003819">
    <property type="entry name" value="TauD/TfdA-like"/>
</dbReference>
<dbReference type="GO" id="GO:0016491">
    <property type="term" value="F:oxidoreductase activity"/>
    <property type="evidence" value="ECO:0007669"/>
    <property type="project" value="UniProtKB-KW"/>
</dbReference>
<dbReference type="Proteomes" id="UP000246991">
    <property type="component" value="Unassembled WGS sequence"/>
</dbReference>
<dbReference type="PANTHER" id="PTHR10696">
    <property type="entry name" value="GAMMA-BUTYROBETAINE HYDROXYLASE-RELATED"/>
    <property type="match status" value="1"/>
</dbReference>
<dbReference type="InterPro" id="IPR050411">
    <property type="entry name" value="AlphaKG_dependent_hydroxylases"/>
</dbReference>
<keyword evidence="1" id="KW-0560">Oxidoreductase</keyword>
<comment type="caution">
    <text evidence="4">The sequence shown here is derived from an EMBL/GenBank/DDBJ whole genome shotgun (WGS) entry which is preliminary data.</text>
</comment>
<evidence type="ECO:0000313" key="4">
    <source>
        <dbReference type="EMBL" id="PWW73184.1"/>
    </source>
</evidence>
<feature type="domain" description="TauD/TfdA-like" evidence="3">
    <location>
        <begin position="141"/>
        <end position="401"/>
    </location>
</feature>
<feature type="region of interest" description="Disordered" evidence="2">
    <location>
        <begin position="430"/>
        <end position="453"/>
    </location>
</feature>
<keyword evidence="5" id="KW-1185">Reference proteome</keyword>
<evidence type="ECO:0000256" key="1">
    <source>
        <dbReference type="ARBA" id="ARBA00023002"/>
    </source>
</evidence>
<sequence length="453" mass="50757">MLVHSGYSSGSHPENFIPARTTFPSEALNKRDANKKTRDNSSTSEIPANPKSESPSGTPLGWIPNYPSYIRRAQWRLQNCSLAKALPTGFPARVDSPLAWTGSELEKEEYTIPLSGEDILEIERGLRDFKESKLPISLITRQTFRLPTLGPRLVSLGVSLYHGRGFFVLRGLNPKKYSSEENVLIYVGISCWVAEKRGRQDEHNNMLCGGSFSVQCIKPERASVAPDSVRQAPYSNVQQPYHTDIGDILALYTLGQAYKGGRSKLASTGAIYNELAETRPDHIDTLQSPEWIFDTFGRAGEPYYKRPLLFNQDGKVVFAFSRRILTGSEVSPRTKGIPEMTDAQADALDAVHFTADKHALTLDDGQLGDILFWNNMSIVHARQGFVDGGPMDQKRHLLRLWLRNELAWETPEVLRSAWNVAYGSEDVSEEQWPIEPITDRDHVTTQRRSSGHG</sequence>
<feature type="compositionally biased region" description="Polar residues" evidence="2">
    <location>
        <begin position="40"/>
        <end position="57"/>
    </location>
</feature>
<feature type="region of interest" description="Disordered" evidence="2">
    <location>
        <begin position="1"/>
        <end position="59"/>
    </location>
</feature>
<accession>A0A317SFE3</accession>
<evidence type="ECO:0000256" key="2">
    <source>
        <dbReference type="SAM" id="MobiDB-lite"/>
    </source>
</evidence>
<dbReference type="SUPFAM" id="SSF51197">
    <property type="entry name" value="Clavaminate synthase-like"/>
    <property type="match status" value="1"/>
</dbReference>
<evidence type="ECO:0000259" key="3">
    <source>
        <dbReference type="Pfam" id="PF02668"/>
    </source>
</evidence>
<name>A0A317SFE3_9PEZI</name>
<dbReference type="Pfam" id="PF02668">
    <property type="entry name" value="TauD"/>
    <property type="match status" value="1"/>
</dbReference>
<dbReference type="EMBL" id="PYWC01000085">
    <property type="protein sequence ID" value="PWW73184.1"/>
    <property type="molecule type" value="Genomic_DNA"/>
</dbReference>
<proteinExistence type="predicted"/>
<organism evidence="4 5">
    <name type="scientific">Tuber magnatum</name>
    <name type="common">white Piedmont truffle</name>
    <dbReference type="NCBI Taxonomy" id="42249"/>
    <lineage>
        <taxon>Eukaryota</taxon>
        <taxon>Fungi</taxon>
        <taxon>Dikarya</taxon>
        <taxon>Ascomycota</taxon>
        <taxon>Pezizomycotina</taxon>
        <taxon>Pezizomycetes</taxon>
        <taxon>Pezizales</taxon>
        <taxon>Tuberaceae</taxon>
        <taxon>Tuber</taxon>
    </lineage>
</organism>
<protein>
    <submittedName>
        <fullName evidence="4">Clavaminate synthase-like protein</fullName>
    </submittedName>
</protein>
<dbReference type="PANTHER" id="PTHR10696:SF54">
    <property type="entry name" value="FAMILY OXIDOREDUCTASE, PUTATIVE (AFU_ORTHOLOGUE AFUA_4G13850)-RELATED"/>
    <property type="match status" value="1"/>
</dbReference>
<dbReference type="AlphaFoldDB" id="A0A317SFE3"/>
<dbReference type="STRING" id="42249.A0A317SFE3"/>
<feature type="compositionally biased region" description="Basic and acidic residues" evidence="2">
    <location>
        <begin position="28"/>
        <end position="39"/>
    </location>
</feature>
<reference evidence="4 5" key="1">
    <citation type="submission" date="2018-03" db="EMBL/GenBank/DDBJ databases">
        <title>Genomes of Pezizomycetes fungi and the evolution of truffles.</title>
        <authorList>
            <person name="Murat C."/>
            <person name="Payen T."/>
            <person name="Noel B."/>
            <person name="Kuo A."/>
            <person name="Martin F.M."/>
        </authorList>
    </citation>
    <scope>NUCLEOTIDE SEQUENCE [LARGE SCALE GENOMIC DNA]</scope>
    <source>
        <strain evidence="4">091103-1</strain>
    </source>
</reference>
<dbReference type="Gene3D" id="3.60.130.10">
    <property type="entry name" value="Clavaminate synthase-like"/>
    <property type="match status" value="1"/>
</dbReference>
<dbReference type="OrthoDB" id="272271at2759"/>
<evidence type="ECO:0000313" key="5">
    <source>
        <dbReference type="Proteomes" id="UP000246991"/>
    </source>
</evidence>
<gene>
    <name evidence="4" type="ORF">C7212DRAFT_285936</name>
</gene>
<feature type="compositionally biased region" description="Polar residues" evidence="2">
    <location>
        <begin position="1"/>
        <end position="12"/>
    </location>
</feature>
<dbReference type="InterPro" id="IPR042098">
    <property type="entry name" value="TauD-like_sf"/>
</dbReference>